<name>C7R5M2_JONDD</name>
<evidence type="ECO:0000313" key="3">
    <source>
        <dbReference type="Proteomes" id="UP000000628"/>
    </source>
</evidence>
<dbReference type="STRING" id="471856.Jden_1647"/>
<dbReference type="Proteomes" id="UP000000628">
    <property type="component" value="Chromosome"/>
</dbReference>
<dbReference type="GO" id="GO:0008643">
    <property type="term" value="P:carbohydrate transport"/>
    <property type="evidence" value="ECO:0007669"/>
    <property type="project" value="InterPro"/>
</dbReference>
<keyword evidence="3" id="KW-1185">Reference proteome</keyword>
<feature type="transmembrane region" description="Helical" evidence="1">
    <location>
        <begin position="138"/>
        <end position="159"/>
    </location>
</feature>
<feature type="transmembrane region" description="Helical" evidence="1">
    <location>
        <begin position="180"/>
        <end position="202"/>
    </location>
</feature>
<feature type="transmembrane region" description="Helical" evidence="1">
    <location>
        <begin position="284"/>
        <end position="303"/>
    </location>
</feature>
<dbReference type="EMBL" id="CP001706">
    <property type="protein sequence ID" value="ACV09295.1"/>
    <property type="molecule type" value="Genomic_DNA"/>
</dbReference>
<reference evidence="2 3" key="1">
    <citation type="journal article" date="2009" name="Stand. Genomic Sci.">
        <title>Complete genome sequence of Jonesia denitrificans type strain (Prevot 55134).</title>
        <authorList>
            <person name="Pukall R."/>
            <person name="Gehrich-Schroter G."/>
            <person name="Lapidus A."/>
            <person name="Nolan M."/>
            <person name="Glavina Del Rio T."/>
            <person name="Lucas S."/>
            <person name="Chen F."/>
            <person name="Tice H."/>
            <person name="Pitluck S."/>
            <person name="Cheng J.F."/>
            <person name="Copeland A."/>
            <person name="Saunders E."/>
            <person name="Brettin T."/>
            <person name="Detter J.C."/>
            <person name="Bruce D."/>
            <person name="Goodwin L."/>
            <person name="Pati A."/>
            <person name="Ivanova N."/>
            <person name="Mavromatis K."/>
            <person name="Ovchinnikova G."/>
            <person name="Chen A."/>
            <person name="Palaniappan K."/>
            <person name="Land M."/>
            <person name="Hauser L."/>
            <person name="Chang Y.J."/>
            <person name="Jeffries C.D."/>
            <person name="Chain P."/>
            <person name="Goker M."/>
            <person name="Bristow J."/>
            <person name="Eisen J.A."/>
            <person name="Markowitz V."/>
            <person name="Hugenholtz P."/>
            <person name="Kyrpides N.C."/>
            <person name="Klenk H.P."/>
            <person name="Han C."/>
        </authorList>
    </citation>
    <scope>NUCLEOTIDE SEQUENCE [LARGE SCALE GENOMIC DNA]</scope>
    <source>
        <strain evidence="3">ATCC 14870 / DSM 20603 / BCRC 15368 / CIP 55.134 / JCM 11481 / NBRC 15587 / NCTC 10816 / Prevot 55134</strain>
    </source>
</reference>
<gene>
    <name evidence="2" type="ordered locus">Jden_1647</name>
</gene>
<dbReference type="HOGENOM" id="CLU_027408_6_0_11"/>
<feature type="transmembrane region" description="Helical" evidence="1">
    <location>
        <begin position="407"/>
        <end position="433"/>
    </location>
</feature>
<dbReference type="GO" id="GO:0005886">
    <property type="term" value="C:plasma membrane"/>
    <property type="evidence" value="ECO:0007669"/>
    <property type="project" value="TreeGrafter"/>
</dbReference>
<sequence length="495" mass="51632">MVKTFHVEYFGRLSATLGSMGDSTHTSVGVSPQGDAPLSRATIVRYAVGSVGTGGFGTLPGLVLIYFLTDTLGVAAGLAGLVVIASKVVDVLIDPVIGDISDASARRRGTRGYLMWWGALALPVFFVLTFAVPPGLEGAGAALWVMVAFIGCAVGFSLFQVPYIALPVELTGHYDERTRLLAWRVVVLSVAILLFGGGGPVLRSLGGDNQRLGYVLMAVVAGLVIGLGFAVAAKVAPRRPPQHAPRGTAELRHGSRLLTGRMTRLGSQYRAGLDTLRTNQPFRVLVLTFFLQAAATGIMLAGAQYVATWVLDSEAAVTFLFVALIAPAVIMSPVWGAVARRVGKEKAFSWASLIFMAGSVSLVLLLVAPGPWVYVPVAVCGAAYAGLQALPMAMLPDTVPVRTESQAGVYGGVWTAGETTGMALGSVALTVVLAATGYIESTATQNVTQPDSAVGGIVVAFSVIPALAVAVSLVSLRAYPLRRADIMAANVKEYQ</sequence>
<evidence type="ECO:0000256" key="1">
    <source>
        <dbReference type="SAM" id="Phobius"/>
    </source>
</evidence>
<dbReference type="eggNOG" id="COG2211">
    <property type="taxonomic scope" value="Bacteria"/>
</dbReference>
<dbReference type="InterPro" id="IPR039672">
    <property type="entry name" value="MFS_2"/>
</dbReference>
<keyword evidence="1" id="KW-0472">Membrane</keyword>
<dbReference type="PANTHER" id="PTHR11328">
    <property type="entry name" value="MAJOR FACILITATOR SUPERFAMILY DOMAIN-CONTAINING PROTEIN"/>
    <property type="match status" value="1"/>
</dbReference>
<feature type="transmembrane region" description="Helical" evidence="1">
    <location>
        <begin position="347"/>
        <end position="367"/>
    </location>
</feature>
<feature type="transmembrane region" description="Helical" evidence="1">
    <location>
        <begin position="114"/>
        <end position="132"/>
    </location>
</feature>
<dbReference type="InterPro" id="IPR036259">
    <property type="entry name" value="MFS_trans_sf"/>
</dbReference>
<organism evidence="2 3">
    <name type="scientific">Jonesia denitrificans (strain ATCC 14870 / DSM 20603 / BCRC 15368 / CIP 55.134 / JCM 11481 / NBRC 15587 / NCTC 10816 / Prevot 55134)</name>
    <name type="common">Listeria denitrificans</name>
    <dbReference type="NCBI Taxonomy" id="471856"/>
    <lineage>
        <taxon>Bacteria</taxon>
        <taxon>Bacillati</taxon>
        <taxon>Actinomycetota</taxon>
        <taxon>Actinomycetes</taxon>
        <taxon>Micrococcales</taxon>
        <taxon>Jonesiaceae</taxon>
        <taxon>Jonesia</taxon>
    </lineage>
</organism>
<accession>C7R5M2</accession>
<dbReference type="SUPFAM" id="SSF103473">
    <property type="entry name" value="MFS general substrate transporter"/>
    <property type="match status" value="1"/>
</dbReference>
<proteinExistence type="predicted"/>
<dbReference type="Gene3D" id="1.20.1250.20">
    <property type="entry name" value="MFS general substrate transporter like domains"/>
    <property type="match status" value="2"/>
</dbReference>
<evidence type="ECO:0000313" key="2">
    <source>
        <dbReference type="EMBL" id="ACV09295.1"/>
    </source>
</evidence>
<dbReference type="KEGG" id="jde:Jden_1647"/>
<dbReference type="PANTHER" id="PTHR11328:SF24">
    <property type="entry name" value="MAJOR FACILITATOR SUPERFAMILY (MFS) PROFILE DOMAIN-CONTAINING PROTEIN"/>
    <property type="match status" value="1"/>
</dbReference>
<feature type="transmembrane region" description="Helical" evidence="1">
    <location>
        <begin position="214"/>
        <end position="236"/>
    </location>
</feature>
<feature type="transmembrane region" description="Helical" evidence="1">
    <location>
        <begin position="315"/>
        <end position="335"/>
    </location>
</feature>
<dbReference type="Pfam" id="PF13347">
    <property type="entry name" value="MFS_2"/>
    <property type="match status" value="1"/>
</dbReference>
<dbReference type="AlphaFoldDB" id="C7R5M2"/>
<keyword evidence="1" id="KW-1133">Transmembrane helix</keyword>
<dbReference type="GO" id="GO:0015293">
    <property type="term" value="F:symporter activity"/>
    <property type="evidence" value="ECO:0007669"/>
    <property type="project" value="InterPro"/>
</dbReference>
<feature type="transmembrane region" description="Helical" evidence="1">
    <location>
        <begin position="373"/>
        <end position="395"/>
    </location>
</feature>
<keyword evidence="1" id="KW-0812">Transmembrane</keyword>
<protein>
    <submittedName>
        <fullName evidence="2">Major facilitator superfamily MFS_1</fullName>
    </submittedName>
</protein>
<feature type="transmembrane region" description="Helical" evidence="1">
    <location>
        <begin position="453"/>
        <end position="476"/>
    </location>
</feature>